<dbReference type="SMART" id="SM00330">
    <property type="entry name" value="PIPKc"/>
    <property type="match status" value="1"/>
</dbReference>
<dbReference type="RefSeq" id="XP_004345988.1">
    <property type="nucleotide sequence ID" value="XM_004345938.1"/>
</dbReference>
<dbReference type="Gene3D" id="3.30.810.10">
    <property type="entry name" value="2-Layer Sandwich"/>
    <property type="match status" value="1"/>
</dbReference>
<feature type="compositionally biased region" description="Low complexity" evidence="3">
    <location>
        <begin position="66"/>
        <end position="94"/>
    </location>
</feature>
<dbReference type="AlphaFoldDB" id="L8H7C5"/>
<dbReference type="GeneID" id="14922338"/>
<evidence type="ECO:0000256" key="3">
    <source>
        <dbReference type="SAM" id="MobiDB-lite"/>
    </source>
</evidence>
<dbReference type="EMBL" id="KB007904">
    <property type="protein sequence ID" value="ELR21444.1"/>
    <property type="molecule type" value="Genomic_DNA"/>
</dbReference>
<dbReference type="KEGG" id="acan:ACA1_183900"/>
<dbReference type="SMART" id="SM00054">
    <property type="entry name" value="EFh"/>
    <property type="match status" value="2"/>
</dbReference>
<dbReference type="STRING" id="1257118.L8H7C5"/>
<dbReference type="PROSITE" id="PS51455">
    <property type="entry name" value="PIPK"/>
    <property type="match status" value="1"/>
</dbReference>
<dbReference type="GO" id="GO:0005886">
    <property type="term" value="C:plasma membrane"/>
    <property type="evidence" value="ECO:0007669"/>
    <property type="project" value="TreeGrafter"/>
</dbReference>
<keyword evidence="2" id="KW-0067">ATP-binding</keyword>
<dbReference type="PANTHER" id="PTHR23086">
    <property type="entry name" value="PHOSPHATIDYLINOSITOL-4-PHOSPHATE 5-KINASE"/>
    <property type="match status" value="1"/>
</dbReference>
<dbReference type="InterPro" id="IPR002048">
    <property type="entry name" value="EF_hand_dom"/>
</dbReference>
<name>L8H7C5_ACACF</name>
<dbReference type="Gene3D" id="3.30.800.10">
    <property type="entry name" value="Phosphatidylinositol Phosphate Kinase II Beta"/>
    <property type="match status" value="1"/>
</dbReference>
<dbReference type="PROSITE" id="PS50222">
    <property type="entry name" value="EF_HAND_2"/>
    <property type="match status" value="2"/>
</dbReference>
<dbReference type="PRINTS" id="PR00450">
    <property type="entry name" value="RECOVERIN"/>
</dbReference>
<feature type="region of interest" description="Disordered" evidence="3">
    <location>
        <begin position="1"/>
        <end position="22"/>
    </location>
</feature>
<evidence type="ECO:0000256" key="2">
    <source>
        <dbReference type="PROSITE-ProRule" id="PRU00781"/>
    </source>
</evidence>
<feature type="compositionally biased region" description="Polar residues" evidence="3">
    <location>
        <begin position="36"/>
        <end position="45"/>
    </location>
</feature>
<feature type="domain" description="PIPK" evidence="5">
    <location>
        <begin position="330"/>
        <end position="706"/>
    </location>
</feature>
<dbReference type="CDD" id="cd00139">
    <property type="entry name" value="PIPKc"/>
    <property type="match status" value="1"/>
</dbReference>
<evidence type="ECO:0000313" key="6">
    <source>
        <dbReference type="EMBL" id="ELR21444.1"/>
    </source>
</evidence>
<dbReference type="CDD" id="cd00051">
    <property type="entry name" value="EFh"/>
    <property type="match status" value="1"/>
</dbReference>
<dbReference type="GO" id="GO:0016308">
    <property type="term" value="F:1-phosphatidylinositol-4-phosphate 5-kinase activity"/>
    <property type="evidence" value="ECO:0007669"/>
    <property type="project" value="TreeGrafter"/>
</dbReference>
<dbReference type="PROSITE" id="PS00018">
    <property type="entry name" value="EF_HAND_1"/>
    <property type="match status" value="2"/>
</dbReference>
<feature type="compositionally biased region" description="Low complexity" evidence="3">
    <location>
        <begin position="7"/>
        <end position="16"/>
    </location>
</feature>
<dbReference type="SUPFAM" id="SSF56104">
    <property type="entry name" value="SAICAR synthase-like"/>
    <property type="match status" value="1"/>
</dbReference>
<keyword evidence="2" id="KW-0547">Nucleotide-binding</keyword>
<evidence type="ECO:0000313" key="7">
    <source>
        <dbReference type="Proteomes" id="UP000011083"/>
    </source>
</evidence>
<dbReference type="InterPro" id="IPR002498">
    <property type="entry name" value="PInositol-4-P-4/5-kinase_core"/>
</dbReference>
<feature type="domain" description="EF-hand" evidence="4">
    <location>
        <begin position="230"/>
        <end position="265"/>
    </location>
</feature>
<dbReference type="GO" id="GO:0005509">
    <property type="term" value="F:calcium ion binding"/>
    <property type="evidence" value="ECO:0007669"/>
    <property type="project" value="InterPro"/>
</dbReference>
<dbReference type="InterPro" id="IPR023610">
    <property type="entry name" value="PInositol-4/5-P-5/4-kinase"/>
</dbReference>
<keyword evidence="1" id="KW-0106">Calcium</keyword>
<keyword evidence="2" id="KW-0808">Transferase</keyword>
<dbReference type="OMA" id="HEMIINS"/>
<evidence type="ECO:0000259" key="4">
    <source>
        <dbReference type="PROSITE" id="PS50222"/>
    </source>
</evidence>
<gene>
    <name evidence="6" type="ORF">ACA1_183900</name>
</gene>
<organism evidence="6 7">
    <name type="scientific">Acanthamoeba castellanii (strain ATCC 30010 / Neff)</name>
    <dbReference type="NCBI Taxonomy" id="1257118"/>
    <lineage>
        <taxon>Eukaryota</taxon>
        <taxon>Amoebozoa</taxon>
        <taxon>Discosea</taxon>
        <taxon>Longamoebia</taxon>
        <taxon>Centramoebida</taxon>
        <taxon>Acanthamoebidae</taxon>
        <taxon>Acanthamoeba</taxon>
    </lineage>
</organism>
<dbReference type="InterPro" id="IPR027483">
    <property type="entry name" value="PInositol-4-P-4/5-kinase_C_sf"/>
</dbReference>
<dbReference type="InterPro" id="IPR018247">
    <property type="entry name" value="EF_Hand_1_Ca_BS"/>
</dbReference>
<dbReference type="OrthoDB" id="20783at2759"/>
<dbReference type="Pfam" id="PF13202">
    <property type="entry name" value="EF-hand_5"/>
    <property type="match status" value="1"/>
</dbReference>
<dbReference type="Proteomes" id="UP000011083">
    <property type="component" value="Unassembled WGS sequence"/>
</dbReference>
<evidence type="ECO:0000256" key="1">
    <source>
        <dbReference type="ARBA" id="ARBA00022837"/>
    </source>
</evidence>
<feature type="region of interest" description="Disordered" evidence="3">
    <location>
        <begin position="36"/>
        <end position="104"/>
    </location>
</feature>
<protein>
    <submittedName>
        <fullName evidence="6">Phosphatidylinositol phosphate kinase PIPK5, putative</fullName>
    </submittedName>
</protein>
<dbReference type="Pfam" id="PF01504">
    <property type="entry name" value="PIP5K"/>
    <property type="match status" value="1"/>
</dbReference>
<sequence length="707" mass="77849">MPPSSPSPSLSLAAAPPGGGAQAAYCSTADCYGPSSGSFPVRQTSPSPPTPAPLVTSVSYPQLPHAAPASSSSAAFEPSAPSPLSSSGSVATTSGSGGAALLPSLRRYNTTSMLEASRQREREKEQEAQQALERERRAIVGNITALPHTFQTAVDQMSIKDLKALQEQFGSLTLTTADTKIAINDFASNTGFRPDSTLVRFLFQLFDVDKNGFITEVDFLSSMSFFMKGARKDKLEWVFDTLDSNNDGVIDEMELNDVILSMYQTLSSLGITVSMTALMPFLSELFAAVPVNGKLHQTMTKEQFVQLEETRPRLLQGLGLLNCEGPEKRVGKRGTPVSLIGASWKTCFYLMLGLRISIQMANGDPTGEPSTADFKAVTTFELAKTDMTKAETWTFTDYAPLVFKRFRAMCGIDESEYLLALGTQTNPLLLVLGNLLRGDLSTPSVQLSDGKSGSFFYYSHDGRFLVKTIPLDECTSLFQILQGYYEHFQRYPGSLIGRFFGLHKINQTAFVVMENVFQTNIPIHRVYDLKGSTVNRSTAQGESVQKDMDLNHLFLFDAETRNQLVSQVHKDSDSSLFVHLQFLRERNLMDYSLLVGIHFLNYPDIECRPVDPGLKPKVSGSDALAPVEENAPFFRRDYGGIQGRKKNGTPLGEIYFIGIIDILTTYSYGKSAENFVKSLFVNKHAISAVPPDEYSARFKNYVSTIFE</sequence>
<dbReference type="Gene3D" id="1.10.238.10">
    <property type="entry name" value="EF-hand"/>
    <property type="match status" value="1"/>
</dbReference>
<keyword evidence="2 6" id="KW-0418">Kinase</keyword>
<dbReference type="GO" id="GO:0005524">
    <property type="term" value="F:ATP binding"/>
    <property type="evidence" value="ECO:0007669"/>
    <property type="project" value="UniProtKB-UniRule"/>
</dbReference>
<dbReference type="InterPro" id="IPR011992">
    <property type="entry name" value="EF-hand-dom_pair"/>
</dbReference>
<keyword evidence="7" id="KW-1185">Reference proteome</keyword>
<reference evidence="6 7" key="1">
    <citation type="journal article" date="2013" name="Genome Biol.">
        <title>Genome of Acanthamoeba castellanii highlights extensive lateral gene transfer and early evolution of tyrosine kinase signaling.</title>
        <authorList>
            <person name="Clarke M."/>
            <person name="Lohan A.J."/>
            <person name="Liu B."/>
            <person name="Lagkouvardos I."/>
            <person name="Roy S."/>
            <person name="Zafar N."/>
            <person name="Bertelli C."/>
            <person name="Schilde C."/>
            <person name="Kianianmomeni A."/>
            <person name="Burglin T.R."/>
            <person name="Frech C."/>
            <person name="Turcotte B."/>
            <person name="Kopec K.O."/>
            <person name="Synnott J.M."/>
            <person name="Choo C."/>
            <person name="Paponov I."/>
            <person name="Finkler A."/>
            <person name="Soon Heng Tan C."/>
            <person name="Hutchins A.P."/>
            <person name="Weinmeier T."/>
            <person name="Rattei T."/>
            <person name="Chu J.S."/>
            <person name="Gimenez G."/>
            <person name="Irimia M."/>
            <person name="Rigden D.J."/>
            <person name="Fitzpatrick D.A."/>
            <person name="Lorenzo-Morales J."/>
            <person name="Bateman A."/>
            <person name="Chiu C.H."/>
            <person name="Tang P."/>
            <person name="Hegemann P."/>
            <person name="Fromm H."/>
            <person name="Raoult D."/>
            <person name="Greub G."/>
            <person name="Miranda-Saavedra D."/>
            <person name="Chen N."/>
            <person name="Nash P."/>
            <person name="Ginger M.L."/>
            <person name="Horn M."/>
            <person name="Schaap P."/>
            <person name="Caler L."/>
            <person name="Loftus B."/>
        </authorList>
    </citation>
    <scope>NUCLEOTIDE SEQUENCE [LARGE SCALE GENOMIC DNA]</scope>
    <source>
        <strain evidence="6 7">Neff</strain>
    </source>
</reference>
<dbReference type="PANTHER" id="PTHR23086:SF8">
    <property type="entry name" value="PHOSPHATIDYLINOSITOL 5-PHOSPHATE 4-KINASE, ISOFORM A"/>
    <property type="match status" value="1"/>
</dbReference>
<dbReference type="VEuPathDB" id="AmoebaDB:ACA1_183900"/>
<dbReference type="SUPFAM" id="SSF47473">
    <property type="entry name" value="EF-hand"/>
    <property type="match status" value="1"/>
</dbReference>
<dbReference type="InterPro" id="IPR027484">
    <property type="entry name" value="PInositol-4-P-5-kinase_N"/>
</dbReference>
<evidence type="ECO:0000259" key="5">
    <source>
        <dbReference type="PROSITE" id="PS51455"/>
    </source>
</evidence>
<feature type="domain" description="EF-hand" evidence="4">
    <location>
        <begin position="194"/>
        <end position="229"/>
    </location>
</feature>
<dbReference type="GO" id="GO:0046854">
    <property type="term" value="P:phosphatidylinositol phosphate biosynthetic process"/>
    <property type="evidence" value="ECO:0007669"/>
    <property type="project" value="TreeGrafter"/>
</dbReference>
<proteinExistence type="predicted"/>
<accession>L8H7C5</accession>